<reference evidence="2" key="1">
    <citation type="submission" date="2016-10" db="EMBL/GenBank/DDBJ databases">
        <authorList>
            <person name="Varghese N."/>
            <person name="Submissions S."/>
        </authorList>
    </citation>
    <scope>NUCLEOTIDE SEQUENCE [LARGE SCALE GENOMIC DNA]</scope>
    <source>
        <strain evidence="2">DSM 44718</strain>
    </source>
</reference>
<sequence length="332" mass="34588">MSLSVRTRLLVVLGVALALAVVAVFYIRGAAARTTSAPPSASKPVTLDPAAALLTVTDRHIAIVSTMDPGGPRTVSSVECVRAYAAGGTGVCLRPATPWTYKMVVLDRNLAPVRSVDIPGLPNRARVSASGRMIGWTTFVGGDSYNSGGFSTRTGILDTARGTLVPSLEEFTATRSGKEVRAADRNFWGVTFAADDNTFYATMSSGGHRYLMKGDFAARTLRAIADNVECPSLSPDGGRIAFKHAIDGDPTRGWRLSVLDLGSLAVTPLAETASVDDQPAWLDGSTIGYTVRQGDGRPDVWSVPADGSGTPRLLVPGAESPAALGVTAGPNG</sequence>
<evidence type="ECO:0008006" key="3">
    <source>
        <dbReference type="Google" id="ProtNLM"/>
    </source>
</evidence>
<organism evidence="1 2">
    <name type="scientific">Asanoa ishikariensis</name>
    <dbReference type="NCBI Taxonomy" id="137265"/>
    <lineage>
        <taxon>Bacteria</taxon>
        <taxon>Bacillati</taxon>
        <taxon>Actinomycetota</taxon>
        <taxon>Actinomycetes</taxon>
        <taxon>Micromonosporales</taxon>
        <taxon>Micromonosporaceae</taxon>
        <taxon>Asanoa</taxon>
    </lineage>
</organism>
<dbReference type="Pfam" id="PF07676">
    <property type="entry name" value="PD40"/>
    <property type="match status" value="1"/>
</dbReference>
<accession>A0A1H3TS46</accession>
<dbReference type="InterPro" id="IPR011659">
    <property type="entry name" value="WD40"/>
</dbReference>
<dbReference type="RefSeq" id="WP_239083862.1">
    <property type="nucleotide sequence ID" value="NZ_BOND01000023.1"/>
</dbReference>
<dbReference type="STRING" id="137265.SAMN05421684_6263"/>
<dbReference type="InterPro" id="IPR011042">
    <property type="entry name" value="6-blade_b-propeller_TolB-like"/>
</dbReference>
<keyword evidence="2" id="KW-1185">Reference proteome</keyword>
<dbReference type="Gene3D" id="2.120.10.30">
    <property type="entry name" value="TolB, C-terminal domain"/>
    <property type="match status" value="1"/>
</dbReference>
<evidence type="ECO:0000313" key="2">
    <source>
        <dbReference type="Proteomes" id="UP000199632"/>
    </source>
</evidence>
<evidence type="ECO:0000313" key="1">
    <source>
        <dbReference type="EMBL" id="SDZ52847.1"/>
    </source>
</evidence>
<proteinExistence type="predicted"/>
<name>A0A1H3TS46_9ACTN</name>
<dbReference type="EMBL" id="FNQB01000003">
    <property type="protein sequence ID" value="SDZ52847.1"/>
    <property type="molecule type" value="Genomic_DNA"/>
</dbReference>
<dbReference type="AlphaFoldDB" id="A0A1H3TS46"/>
<gene>
    <name evidence="1" type="ORF">SAMN05421684_6263</name>
</gene>
<protein>
    <recommendedName>
        <fullName evidence="3">WD40-like Beta Propeller Repeat</fullName>
    </recommendedName>
</protein>
<dbReference type="SUPFAM" id="SSF82171">
    <property type="entry name" value="DPP6 N-terminal domain-like"/>
    <property type="match status" value="1"/>
</dbReference>
<dbReference type="Proteomes" id="UP000199632">
    <property type="component" value="Unassembled WGS sequence"/>
</dbReference>